<organism evidence="3 4">
    <name type="scientific">Prosthecobacter fluviatilis</name>
    <dbReference type="NCBI Taxonomy" id="445931"/>
    <lineage>
        <taxon>Bacteria</taxon>
        <taxon>Pseudomonadati</taxon>
        <taxon>Verrucomicrobiota</taxon>
        <taxon>Verrucomicrobiia</taxon>
        <taxon>Verrucomicrobiales</taxon>
        <taxon>Verrucomicrobiaceae</taxon>
        <taxon>Prosthecobacter</taxon>
    </lineage>
</organism>
<dbReference type="InterPro" id="IPR011989">
    <property type="entry name" value="ARM-like"/>
</dbReference>
<accession>A0ABW0KQV9</accession>
<dbReference type="Gene3D" id="1.25.10.10">
    <property type="entry name" value="Leucine-rich Repeat Variant"/>
    <property type="match status" value="1"/>
</dbReference>
<feature type="signal peptide" evidence="1">
    <location>
        <begin position="1"/>
        <end position="18"/>
    </location>
</feature>
<sequence>MKLLSLFLSSFIVVSASAADRPNILWLTSEDHGPHMGCYGDTYADTPNVDALAAKGMLFKHAWSCGPVCAAARTTIIAGMYSPSTGGEHMRSMAAMPKGTKMYPQFLREAGYYCTNNNKEDYNLQKPEGVWGESNGKAHWKNRKDGQPFFAIFNEQCSHESQIRKRPHVAIHDPAKARVPAYHPDTPEVRQDWAQYYDQVTLADASAGNRLKELEAAGLAEDTIVFYYADHGSGMPRNKRWPSNSGLQVPMVVYFPPKWKHLAPKEYGAGVKSDRLVSFVDLAPTLLSLIGVQPPEWMQGHAFAGKFQTEPQPYVYGFRGRMDERYDCVRSVTDGRFVYLRNYMPHLSQGQHVNYQFETPTTAVWRKLYDAGKTTPEQSIFWKTPKDAEELYDLQSDPDEVHNLAAKPEHAETLARMRATQEGLALKIRDVGMICEGEMHHRSEGTTPYDMAHDDKMYPLARILKAAGQASSMKADAMPDLKAGFADKDSALRYWSAMGILMRGSAGLSAAHDEIAQAAKDSSTYVQVVAHWTLAKYGSDSERAAALTALANLANWSQHDVFTSISALNAIGDLGDKAQPIAEQIKALPAKGESPDARFNGYVSRLLADLKGEKLPAGDAEGAPAAKKKGKKK</sequence>
<dbReference type="InterPro" id="IPR016024">
    <property type="entry name" value="ARM-type_fold"/>
</dbReference>
<dbReference type="SUPFAM" id="SSF53649">
    <property type="entry name" value="Alkaline phosphatase-like"/>
    <property type="match status" value="1"/>
</dbReference>
<evidence type="ECO:0000256" key="1">
    <source>
        <dbReference type="SAM" id="SignalP"/>
    </source>
</evidence>
<dbReference type="InterPro" id="IPR017850">
    <property type="entry name" value="Alkaline_phosphatase_core_sf"/>
</dbReference>
<dbReference type="Gene3D" id="3.40.720.10">
    <property type="entry name" value="Alkaline Phosphatase, subunit A"/>
    <property type="match status" value="1"/>
</dbReference>
<proteinExistence type="predicted"/>
<dbReference type="PANTHER" id="PTHR43751:SF1">
    <property type="entry name" value="SULFATASE ATSG-RELATED"/>
    <property type="match status" value="1"/>
</dbReference>
<evidence type="ECO:0000313" key="4">
    <source>
        <dbReference type="Proteomes" id="UP001596052"/>
    </source>
</evidence>
<comment type="caution">
    <text evidence="3">The sequence shown here is derived from an EMBL/GenBank/DDBJ whole genome shotgun (WGS) entry which is preliminary data.</text>
</comment>
<dbReference type="RefSeq" id="WP_377165656.1">
    <property type="nucleotide sequence ID" value="NZ_JBHSMQ010000003.1"/>
</dbReference>
<evidence type="ECO:0000313" key="3">
    <source>
        <dbReference type="EMBL" id="MFC5455002.1"/>
    </source>
</evidence>
<feature type="chain" id="PRO_5047185949" evidence="1">
    <location>
        <begin position="19"/>
        <end position="633"/>
    </location>
</feature>
<dbReference type="Pfam" id="PF00884">
    <property type="entry name" value="Sulfatase"/>
    <property type="match status" value="1"/>
</dbReference>
<dbReference type="EMBL" id="JBHSMQ010000003">
    <property type="protein sequence ID" value="MFC5455002.1"/>
    <property type="molecule type" value="Genomic_DNA"/>
</dbReference>
<dbReference type="SUPFAM" id="SSF48371">
    <property type="entry name" value="ARM repeat"/>
    <property type="match status" value="1"/>
</dbReference>
<dbReference type="PANTHER" id="PTHR43751">
    <property type="entry name" value="SULFATASE"/>
    <property type="match status" value="1"/>
</dbReference>
<feature type="domain" description="Sulfatase N-terminal" evidence="2">
    <location>
        <begin position="22"/>
        <end position="292"/>
    </location>
</feature>
<keyword evidence="4" id="KW-1185">Reference proteome</keyword>
<protein>
    <submittedName>
        <fullName evidence="3">Sulfatase</fullName>
    </submittedName>
</protein>
<keyword evidence="1" id="KW-0732">Signal</keyword>
<evidence type="ECO:0000259" key="2">
    <source>
        <dbReference type="Pfam" id="PF00884"/>
    </source>
</evidence>
<name>A0ABW0KQV9_9BACT</name>
<gene>
    <name evidence="3" type="ORF">ACFQDI_09070</name>
</gene>
<dbReference type="InterPro" id="IPR000917">
    <property type="entry name" value="Sulfatase_N"/>
</dbReference>
<dbReference type="CDD" id="cd16027">
    <property type="entry name" value="SGSH"/>
    <property type="match status" value="1"/>
</dbReference>
<dbReference type="Proteomes" id="UP001596052">
    <property type="component" value="Unassembled WGS sequence"/>
</dbReference>
<reference evidence="4" key="1">
    <citation type="journal article" date="2019" name="Int. J. Syst. Evol. Microbiol.">
        <title>The Global Catalogue of Microorganisms (GCM) 10K type strain sequencing project: providing services to taxonomists for standard genome sequencing and annotation.</title>
        <authorList>
            <consortium name="The Broad Institute Genomics Platform"/>
            <consortium name="The Broad Institute Genome Sequencing Center for Infectious Disease"/>
            <person name="Wu L."/>
            <person name="Ma J."/>
        </authorList>
    </citation>
    <scope>NUCLEOTIDE SEQUENCE [LARGE SCALE GENOMIC DNA]</scope>
    <source>
        <strain evidence="4">CGMCC 4.1469</strain>
    </source>
</reference>
<dbReference type="InterPro" id="IPR052701">
    <property type="entry name" value="GAG_Ulvan_Degrading_Sulfatases"/>
</dbReference>